<feature type="region of interest" description="Disordered" evidence="10">
    <location>
        <begin position="124"/>
        <end position="148"/>
    </location>
</feature>
<keyword evidence="9 11" id="KW-0472">Membrane</keyword>
<dbReference type="GO" id="GO:0098797">
    <property type="term" value="C:plasma membrane protein complex"/>
    <property type="evidence" value="ECO:0007669"/>
    <property type="project" value="TreeGrafter"/>
</dbReference>
<evidence type="ECO:0000256" key="8">
    <source>
        <dbReference type="ARBA" id="ARBA00022989"/>
    </source>
</evidence>
<evidence type="ECO:0000256" key="1">
    <source>
        <dbReference type="ARBA" id="ARBA00004383"/>
    </source>
</evidence>
<dbReference type="SUPFAM" id="SSF74653">
    <property type="entry name" value="TolA/TonB C-terminal domain"/>
    <property type="match status" value="1"/>
</dbReference>
<keyword evidence="14" id="KW-1185">Reference proteome</keyword>
<feature type="domain" description="TonB C-terminal" evidence="12">
    <location>
        <begin position="191"/>
        <end position="290"/>
    </location>
</feature>
<dbReference type="PANTHER" id="PTHR33446:SF11">
    <property type="entry name" value="TONB3"/>
    <property type="match status" value="1"/>
</dbReference>
<keyword evidence="7" id="KW-0653">Protein transport</keyword>
<dbReference type="InterPro" id="IPR051045">
    <property type="entry name" value="TonB-dependent_transducer"/>
</dbReference>
<comment type="similarity">
    <text evidence="2">Belongs to the TonB family.</text>
</comment>
<name>A0AA37WM79_9GAMM</name>
<dbReference type="GO" id="GO:0031992">
    <property type="term" value="F:energy transducer activity"/>
    <property type="evidence" value="ECO:0007669"/>
    <property type="project" value="TreeGrafter"/>
</dbReference>
<evidence type="ECO:0000256" key="3">
    <source>
        <dbReference type="ARBA" id="ARBA00022448"/>
    </source>
</evidence>
<organism evidence="13 14">
    <name type="scientific">Marinibactrum halimedae</name>
    <dbReference type="NCBI Taxonomy" id="1444977"/>
    <lineage>
        <taxon>Bacteria</taxon>
        <taxon>Pseudomonadati</taxon>
        <taxon>Pseudomonadota</taxon>
        <taxon>Gammaproteobacteria</taxon>
        <taxon>Cellvibrionales</taxon>
        <taxon>Cellvibrionaceae</taxon>
        <taxon>Marinibactrum</taxon>
    </lineage>
</organism>
<protein>
    <submittedName>
        <fullName evidence="13">Cell envelope biogenesis protein TonB</fullName>
    </submittedName>
</protein>
<dbReference type="PROSITE" id="PS52015">
    <property type="entry name" value="TONB_CTD"/>
    <property type="match status" value="1"/>
</dbReference>
<evidence type="ECO:0000256" key="11">
    <source>
        <dbReference type="SAM" id="Phobius"/>
    </source>
</evidence>
<evidence type="ECO:0000259" key="12">
    <source>
        <dbReference type="PROSITE" id="PS52015"/>
    </source>
</evidence>
<dbReference type="InterPro" id="IPR006260">
    <property type="entry name" value="TonB/TolA_C"/>
</dbReference>
<comment type="caution">
    <text evidence="13">The sequence shown here is derived from an EMBL/GenBank/DDBJ whole genome shotgun (WGS) entry which is preliminary data.</text>
</comment>
<comment type="subcellular location">
    <subcellularLocation>
        <location evidence="1">Cell inner membrane</location>
        <topology evidence="1">Single-pass membrane protein</topology>
        <orientation evidence="1">Periplasmic side</orientation>
    </subcellularLocation>
</comment>
<dbReference type="InterPro" id="IPR037682">
    <property type="entry name" value="TonB_C"/>
</dbReference>
<dbReference type="GO" id="GO:0015031">
    <property type="term" value="P:protein transport"/>
    <property type="evidence" value="ECO:0007669"/>
    <property type="project" value="UniProtKB-KW"/>
</dbReference>
<dbReference type="Gene3D" id="3.30.1150.10">
    <property type="match status" value="1"/>
</dbReference>
<feature type="compositionally biased region" description="Basic and acidic residues" evidence="10">
    <location>
        <begin position="126"/>
        <end position="137"/>
    </location>
</feature>
<feature type="compositionally biased region" description="Polar residues" evidence="10">
    <location>
        <begin position="138"/>
        <end position="148"/>
    </location>
</feature>
<evidence type="ECO:0000256" key="9">
    <source>
        <dbReference type="ARBA" id="ARBA00023136"/>
    </source>
</evidence>
<accession>A0AA37WM79</accession>
<sequence>MTANPALAISNDRLTFTMFVAAAIHALVIFGISFNIDINPNVSQTLEITLATHKSEDAPEEADFIAQHNQVGSGTEEEARQITTEQFAEFADTQINQVVPVQQLNAETPKPDNPEIATEATSRLKTHIDADRNDKPTSADTNSDQKPTLISAEIASLKAKLDRQREAYAKKPRIRRLTSVSTRSSVDAEYLHKWSQKVEFVGNKNYPKEALREELHGNLRLLAVVDANGVLIEAEILQTSGYKLLDDAALQIVHMAAPYPPFPKEIRDTTDHLEIIRTWRFEITGLSTDG</sequence>
<feature type="transmembrane region" description="Helical" evidence="11">
    <location>
        <begin position="14"/>
        <end position="34"/>
    </location>
</feature>
<evidence type="ECO:0000256" key="7">
    <source>
        <dbReference type="ARBA" id="ARBA00022927"/>
    </source>
</evidence>
<dbReference type="EMBL" id="BSPD01000065">
    <property type="protein sequence ID" value="GLS27049.1"/>
    <property type="molecule type" value="Genomic_DNA"/>
</dbReference>
<dbReference type="AlphaFoldDB" id="A0AA37WM79"/>
<evidence type="ECO:0000256" key="5">
    <source>
        <dbReference type="ARBA" id="ARBA00022519"/>
    </source>
</evidence>
<gene>
    <name evidence="13" type="ORF">GCM10007877_27680</name>
</gene>
<evidence type="ECO:0000256" key="10">
    <source>
        <dbReference type="SAM" id="MobiDB-lite"/>
    </source>
</evidence>
<dbReference type="RefSeq" id="WP_232592914.1">
    <property type="nucleotide sequence ID" value="NZ_BSPD01000065.1"/>
</dbReference>
<evidence type="ECO:0000256" key="2">
    <source>
        <dbReference type="ARBA" id="ARBA00006555"/>
    </source>
</evidence>
<keyword evidence="3" id="KW-0813">Transport</keyword>
<evidence type="ECO:0000313" key="13">
    <source>
        <dbReference type="EMBL" id="GLS27049.1"/>
    </source>
</evidence>
<keyword evidence="5" id="KW-0997">Cell inner membrane</keyword>
<evidence type="ECO:0000256" key="4">
    <source>
        <dbReference type="ARBA" id="ARBA00022475"/>
    </source>
</evidence>
<keyword evidence="4" id="KW-1003">Cell membrane</keyword>
<reference evidence="13 14" key="1">
    <citation type="journal article" date="2014" name="Int. J. Syst. Evol. Microbiol.">
        <title>Complete genome sequence of Corynebacterium casei LMG S-19264T (=DSM 44701T), isolated from a smear-ripened cheese.</title>
        <authorList>
            <consortium name="US DOE Joint Genome Institute (JGI-PGF)"/>
            <person name="Walter F."/>
            <person name="Albersmeier A."/>
            <person name="Kalinowski J."/>
            <person name="Ruckert C."/>
        </authorList>
    </citation>
    <scope>NUCLEOTIDE SEQUENCE [LARGE SCALE GENOMIC DNA]</scope>
    <source>
        <strain evidence="13 14">NBRC 110095</strain>
    </source>
</reference>
<dbReference type="Pfam" id="PF03544">
    <property type="entry name" value="TonB_C"/>
    <property type="match status" value="1"/>
</dbReference>
<keyword evidence="8 11" id="KW-1133">Transmembrane helix</keyword>
<evidence type="ECO:0000313" key="14">
    <source>
        <dbReference type="Proteomes" id="UP001156870"/>
    </source>
</evidence>
<evidence type="ECO:0000256" key="6">
    <source>
        <dbReference type="ARBA" id="ARBA00022692"/>
    </source>
</evidence>
<keyword evidence="6 11" id="KW-0812">Transmembrane</keyword>
<proteinExistence type="inferred from homology"/>
<dbReference type="GO" id="GO:0055085">
    <property type="term" value="P:transmembrane transport"/>
    <property type="evidence" value="ECO:0007669"/>
    <property type="project" value="InterPro"/>
</dbReference>
<dbReference type="PANTHER" id="PTHR33446">
    <property type="entry name" value="PROTEIN TONB-RELATED"/>
    <property type="match status" value="1"/>
</dbReference>
<dbReference type="Proteomes" id="UP001156870">
    <property type="component" value="Unassembled WGS sequence"/>
</dbReference>
<dbReference type="NCBIfam" id="TIGR01352">
    <property type="entry name" value="tonB_Cterm"/>
    <property type="match status" value="1"/>
</dbReference>